<feature type="domain" description="DDHD" evidence="2">
    <location>
        <begin position="1"/>
        <end position="198"/>
    </location>
</feature>
<name>A0A3S5B4W4_9PLAT</name>
<sequence>TDFVYGLFSRVSAVSSDDSETGSDQISSRSSFTLPSVSTITSPSFSVSPAQASDSLEQFTPSSDSQEVKGRLICTNNEQSGALKDSTLYSPFIDFAFALTSSPSDAPSPHSLSAEPQQHASFGKPNNLIERKPKNTGRKLVFGTPGRFLTDQPELEHRLDFQLRESRYENFYVSLLTSHTSYWSNTDVAMFIMTNVFSQYGPVGVPATNKP</sequence>
<dbReference type="OrthoDB" id="431378at2759"/>
<dbReference type="AlphaFoldDB" id="A0A3S5B4W4"/>
<evidence type="ECO:0000256" key="1">
    <source>
        <dbReference type="SAM" id="MobiDB-lite"/>
    </source>
</evidence>
<gene>
    <name evidence="3" type="ORF">PXEA_LOCUS29937</name>
</gene>
<reference evidence="3" key="1">
    <citation type="submission" date="2018-11" db="EMBL/GenBank/DDBJ databases">
        <authorList>
            <consortium name="Pathogen Informatics"/>
        </authorList>
    </citation>
    <scope>NUCLEOTIDE SEQUENCE</scope>
</reference>
<dbReference type="PROSITE" id="PS51043">
    <property type="entry name" value="DDHD"/>
    <property type="match status" value="1"/>
</dbReference>
<dbReference type="Pfam" id="PF02862">
    <property type="entry name" value="DDHD"/>
    <property type="match status" value="1"/>
</dbReference>
<proteinExistence type="predicted"/>
<evidence type="ECO:0000313" key="3">
    <source>
        <dbReference type="EMBL" id="VEL36497.1"/>
    </source>
</evidence>
<evidence type="ECO:0000259" key="2">
    <source>
        <dbReference type="PROSITE" id="PS51043"/>
    </source>
</evidence>
<protein>
    <recommendedName>
        <fullName evidence="2">DDHD domain-containing protein</fullName>
    </recommendedName>
</protein>
<accession>A0A3S5B4W4</accession>
<dbReference type="SMART" id="SM01127">
    <property type="entry name" value="DDHD"/>
    <property type="match status" value="1"/>
</dbReference>
<dbReference type="GO" id="GO:0046872">
    <property type="term" value="F:metal ion binding"/>
    <property type="evidence" value="ECO:0007669"/>
    <property type="project" value="InterPro"/>
</dbReference>
<feature type="non-terminal residue" evidence="3">
    <location>
        <position position="1"/>
    </location>
</feature>
<comment type="caution">
    <text evidence="3">The sequence shown here is derived from an EMBL/GenBank/DDBJ whole genome shotgun (WGS) entry which is preliminary data.</text>
</comment>
<feature type="region of interest" description="Disordered" evidence="1">
    <location>
        <begin position="106"/>
        <end position="145"/>
    </location>
</feature>
<evidence type="ECO:0000313" key="4">
    <source>
        <dbReference type="Proteomes" id="UP000784294"/>
    </source>
</evidence>
<dbReference type="EMBL" id="CAAALY010252379">
    <property type="protein sequence ID" value="VEL36497.1"/>
    <property type="molecule type" value="Genomic_DNA"/>
</dbReference>
<keyword evidence="4" id="KW-1185">Reference proteome</keyword>
<organism evidence="3 4">
    <name type="scientific">Protopolystoma xenopodis</name>
    <dbReference type="NCBI Taxonomy" id="117903"/>
    <lineage>
        <taxon>Eukaryota</taxon>
        <taxon>Metazoa</taxon>
        <taxon>Spiralia</taxon>
        <taxon>Lophotrochozoa</taxon>
        <taxon>Platyhelminthes</taxon>
        <taxon>Monogenea</taxon>
        <taxon>Polyopisthocotylea</taxon>
        <taxon>Polystomatidea</taxon>
        <taxon>Polystomatidae</taxon>
        <taxon>Protopolystoma</taxon>
    </lineage>
</organism>
<feature type="region of interest" description="Disordered" evidence="1">
    <location>
        <begin position="15"/>
        <end position="68"/>
    </location>
</feature>
<feature type="compositionally biased region" description="Polar residues" evidence="1">
    <location>
        <begin position="106"/>
        <end position="120"/>
    </location>
</feature>
<dbReference type="InterPro" id="IPR004177">
    <property type="entry name" value="DDHD_dom"/>
</dbReference>
<feature type="compositionally biased region" description="Polar residues" evidence="1">
    <location>
        <begin position="15"/>
        <end position="65"/>
    </location>
</feature>
<dbReference type="Proteomes" id="UP000784294">
    <property type="component" value="Unassembled WGS sequence"/>
</dbReference>